<evidence type="ECO:0000313" key="1">
    <source>
        <dbReference type="EMBL" id="EIJ88673.1"/>
    </source>
</evidence>
<keyword evidence="2" id="KW-1185">Reference proteome</keyword>
<reference evidence="1" key="1">
    <citation type="submission" date="2011-01" db="EMBL/GenBank/DDBJ databases">
        <title>The Genome Sequence of Nematocida parisii strain ERTm3.</title>
        <authorList>
            <consortium name="The Broad Institute Genome Sequencing Platform"/>
            <consortium name="The Broad Institute Genome Sequencing Center for Infectious Disease"/>
            <person name="Cuomo C."/>
            <person name="Troemel E."/>
            <person name="Young S.K."/>
            <person name="Zeng Q."/>
            <person name="Gargeya S."/>
            <person name="Fitzgerald M."/>
            <person name="Haas B."/>
            <person name="Abouelleil A."/>
            <person name="Alvarado L."/>
            <person name="Arachchi H.M."/>
            <person name="Berlin A."/>
            <person name="Chapman S.B."/>
            <person name="Gearin G."/>
            <person name="Goldberg J."/>
            <person name="Griggs A."/>
            <person name="Gujja S."/>
            <person name="Hansen M."/>
            <person name="Heiman D."/>
            <person name="Howarth C."/>
            <person name="Larimer J."/>
            <person name="Lui A."/>
            <person name="MacDonald P.J.P."/>
            <person name="McCowen C."/>
            <person name="Montmayeur A."/>
            <person name="Murphy C."/>
            <person name="Neiman D."/>
            <person name="Pearson M."/>
            <person name="Priest M."/>
            <person name="Roberts A."/>
            <person name="Saif S."/>
            <person name="Shea T."/>
            <person name="Sisk P."/>
            <person name="Stolte C."/>
            <person name="Sykes S."/>
            <person name="Wortman J."/>
            <person name="Nusbaum C."/>
            <person name="Birren B."/>
        </authorList>
    </citation>
    <scope>NUCLEOTIDE SEQUENCE</scope>
    <source>
        <strain evidence="1">ERTm3</strain>
    </source>
</reference>
<dbReference type="InParanoid" id="I3EHH6"/>
<protein>
    <submittedName>
        <fullName evidence="1">Uncharacterized protein</fullName>
    </submittedName>
</protein>
<dbReference type="HOGENOM" id="CLU_2159055_0_0_1"/>
<dbReference type="VEuPathDB" id="MicrosporidiaDB:NEQG_01363"/>
<gene>
    <name evidence="1" type="ORF">NEQG_01363</name>
</gene>
<proteinExistence type="predicted"/>
<name>I3EHH6_NEMP3</name>
<dbReference type="AlphaFoldDB" id="I3EHH6"/>
<dbReference type="Proteomes" id="UP000002872">
    <property type="component" value="Unassembled WGS sequence"/>
</dbReference>
<evidence type="ECO:0000313" key="2">
    <source>
        <dbReference type="Proteomes" id="UP000002872"/>
    </source>
</evidence>
<dbReference type="EMBL" id="GL870878">
    <property type="protein sequence ID" value="EIJ88673.1"/>
    <property type="molecule type" value="Genomic_DNA"/>
</dbReference>
<organism evidence="1 2">
    <name type="scientific">Nematocida parisii (strain ERTm3)</name>
    <name type="common">Nematode killer fungus</name>
    <dbReference type="NCBI Taxonomy" id="935791"/>
    <lineage>
        <taxon>Eukaryota</taxon>
        <taxon>Fungi</taxon>
        <taxon>Fungi incertae sedis</taxon>
        <taxon>Microsporidia</taxon>
        <taxon>Nematocida</taxon>
    </lineage>
</organism>
<accession>I3EHH6</accession>
<feature type="non-terminal residue" evidence="1">
    <location>
        <position position="121"/>
    </location>
</feature>
<sequence length="121" mass="13735">MQVYVLNILSGENHSVVLQCVEKSTGNCLNVHITDVVNEVTAAPISERAITMDRLEEEVLTTYKNSLVPIVGEKLSQWENRTVCYDSRNPERNGAVQKRLIFHLLYDKARSLAKLENSFDI</sequence>